<evidence type="ECO:0000313" key="2">
    <source>
        <dbReference type="Proteomes" id="UP001232445"/>
    </source>
</evidence>
<evidence type="ECO:0008006" key="3">
    <source>
        <dbReference type="Google" id="ProtNLM"/>
    </source>
</evidence>
<accession>A0ABU0CRQ4</accession>
<dbReference type="Proteomes" id="UP001232445">
    <property type="component" value="Unassembled WGS sequence"/>
</dbReference>
<organism evidence="1 2">
    <name type="scientific">Caldalkalibacillus uzonensis</name>
    <dbReference type="NCBI Taxonomy" id="353224"/>
    <lineage>
        <taxon>Bacteria</taxon>
        <taxon>Bacillati</taxon>
        <taxon>Bacillota</taxon>
        <taxon>Bacilli</taxon>
        <taxon>Bacillales</taxon>
        <taxon>Bacillaceae</taxon>
        <taxon>Caldalkalibacillus</taxon>
    </lineage>
</organism>
<gene>
    <name evidence="1" type="ORF">J2S00_001866</name>
</gene>
<sequence>MPVILILAIAGASAVLETFAGVGTKLVGLLSQKEKAS</sequence>
<comment type="caution">
    <text evidence="1">The sequence shown here is derived from an EMBL/GenBank/DDBJ whole genome shotgun (WGS) entry which is preliminary data.</text>
</comment>
<evidence type="ECO:0000313" key="1">
    <source>
        <dbReference type="EMBL" id="MDQ0339080.1"/>
    </source>
</evidence>
<dbReference type="EMBL" id="JAUSUQ010000006">
    <property type="protein sequence ID" value="MDQ0339080.1"/>
    <property type="molecule type" value="Genomic_DNA"/>
</dbReference>
<proteinExistence type="predicted"/>
<protein>
    <recommendedName>
        <fullName evidence="3">QacE family quaternary ammonium compound efflux SMR transporter</fullName>
    </recommendedName>
</protein>
<name>A0ABU0CRQ4_9BACI</name>
<keyword evidence="2" id="KW-1185">Reference proteome</keyword>
<reference evidence="1 2" key="1">
    <citation type="submission" date="2023-07" db="EMBL/GenBank/DDBJ databases">
        <title>Genomic Encyclopedia of Type Strains, Phase IV (KMG-IV): sequencing the most valuable type-strain genomes for metagenomic binning, comparative biology and taxonomic classification.</title>
        <authorList>
            <person name="Goeker M."/>
        </authorList>
    </citation>
    <scope>NUCLEOTIDE SEQUENCE [LARGE SCALE GENOMIC DNA]</scope>
    <source>
        <strain evidence="1 2">DSM 17740</strain>
    </source>
</reference>